<protein>
    <submittedName>
        <fullName evidence="11">Actin-like protein arp9 (SWI/SNF complex component arp9)</fullName>
        <ecNumber evidence="11">3.1.1.73</ecNumber>
    </submittedName>
</protein>
<organism evidence="11 12">
    <name type="scientific">Knufia fluminis</name>
    <dbReference type="NCBI Taxonomy" id="191047"/>
    <lineage>
        <taxon>Eukaryota</taxon>
        <taxon>Fungi</taxon>
        <taxon>Dikarya</taxon>
        <taxon>Ascomycota</taxon>
        <taxon>Pezizomycotina</taxon>
        <taxon>Eurotiomycetes</taxon>
        <taxon>Chaetothyriomycetidae</taxon>
        <taxon>Chaetothyriales</taxon>
        <taxon>Trichomeriaceae</taxon>
        <taxon>Knufia</taxon>
    </lineage>
</organism>
<dbReference type="GO" id="GO:0030600">
    <property type="term" value="F:feruloyl esterase activity"/>
    <property type="evidence" value="ECO:0007669"/>
    <property type="project" value="UniProtKB-EC"/>
</dbReference>
<dbReference type="PANTHER" id="PTHR31944">
    <property type="entry name" value="HEME-RESPONSIVE ZINC FINGER TRANSCRIPTION FACTOR HAP1"/>
    <property type="match status" value="1"/>
</dbReference>
<keyword evidence="6" id="KW-0539">Nucleus</keyword>
<proteinExistence type="inferred from homology"/>
<feature type="compositionally biased region" description="Basic and acidic residues" evidence="9">
    <location>
        <begin position="366"/>
        <end position="381"/>
    </location>
</feature>
<dbReference type="SMART" id="SM00268">
    <property type="entry name" value="ACTIN"/>
    <property type="match status" value="1"/>
</dbReference>
<feature type="region of interest" description="Disordered" evidence="9">
    <location>
        <begin position="299"/>
        <end position="344"/>
    </location>
</feature>
<reference evidence="11 12" key="1">
    <citation type="submission" date="2022-12" db="EMBL/GenBank/DDBJ databases">
        <title>Genomic features and morphological characterization of a novel Knufia sp. strain isolated from spacecraft assembly facility.</title>
        <authorList>
            <person name="Teixeira M."/>
            <person name="Chander A.M."/>
            <person name="Stajich J.E."/>
            <person name="Venkateswaran K."/>
        </authorList>
    </citation>
    <scope>NUCLEOTIDE SEQUENCE [LARGE SCALE GENOMIC DNA]</scope>
    <source>
        <strain evidence="11 12">FJI-L2-BK-P2</strain>
    </source>
</reference>
<evidence type="ECO:0000256" key="6">
    <source>
        <dbReference type="ARBA" id="ARBA00023242"/>
    </source>
</evidence>
<keyword evidence="12" id="KW-1185">Reference proteome</keyword>
<dbReference type="InterPro" id="IPR051430">
    <property type="entry name" value="Fungal_TF_Env_Response"/>
</dbReference>
<dbReference type="InterPro" id="IPR007219">
    <property type="entry name" value="XnlR_reg_dom"/>
</dbReference>
<keyword evidence="2" id="KW-0862">Zinc</keyword>
<feature type="compositionally biased region" description="Polar residues" evidence="9">
    <location>
        <begin position="524"/>
        <end position="538"/>
    </location>
</feature>
<keyword evidence="4" id="KW-0238">DNA-binding</keyword>
<keyword evidence="8" id="KW-0175">Coiled coil</keyword>
<feature type="region of interest" description="Disordered" evidence="9">
    <location>
        <begin position="60"/>
        <end position="126"/>
    </location>
</feature>
<dbReference type="Pfam" id="PF04082">
    <property type="entry name" value="Fungal_trans"/>
    <property type="match status" value="1"/>
</dbReference>
<feature type="region of interest" description="Disordered" evidence="9">
    <location>
        <begin position="1349"/>
        <end position="1369"/>
    </location>
</feature>
<dbReference type="InterPro" id="IPR043129">
    <property type="entry name" value="ATPase_NBD"/>
</dbReference>
<evidence type="ECO:0000256" key="8">
    <source>
        <dbReference type="SAM" id="Coils"/>
    </source>
</evidence>
<dbReference type="GO" id="GO:0008270">
    <property type="term" value="F:zinc ion binding"/>
    <property type="evidence" value="ECO:0007669"/>
    <property type="project" value="InterPro"/>
</dbReference>
<feature type="region of interest" description="Disordered" evidence="9">
    <location>
        <begin position="524"/>
        <end position="544"/>
    </location>
</feature>
<dbReference type="Gene3D" id="3.30.420.40">
    <property type="match status" value="3"/>
</dbReference>
<evidence type="ECO:0000256" key="2">
    <source>
        <dbReference type="ARBA" id="ARBA00022833"/>
    </source>
</evidence>
<dbReference type="SUPFAM" id="SSF53067">
    <property type="entry name" value="Actin-like ATPase domain"/>
    <property type="match status" value="2"/>
</dbReference>
<dbReference type="CDD" id="cd12148">
    <property type="entry name" value="fungal_TF_MHR"/>
    <property type="match status" value="1"/>
</dbReference>
<keyword evidence="5" id="KW-0804">Transcription</keyword>
<dbReference type="Proteomes" id="UP001316803">
    <property type="component" value="Unassembled WGS sequence"/>
</dbReference>
<dbReference type="InterPro" id="IPR004000">
    <property type="entry name" value="Actin"/>
</dbReference>
<feature type="coiled-coil region" evidence="8">
    <location>
        <begin position="255"/>
        <end position="282"/>
    </location>
</feature>
<feature type="region of interest" description="Disordered" evidence="9">
    <location>
        <begin position="559"/>
        <end position="586"/>
    </location>
</feature>
<dbReference type="EMBL" id="JAKLMC020000007">
    <property type="protein sequence ID" value="KAK5955031.1"/>
    <property type="molecule type" value="Genomic_DNA"/>
</dbReference>
<evidence type="ECO:0000256" key="4">
    <source>
        <dbReference type="ARBA" id="ARBA00023125"/>
    </source>
</evidence>
<dbReference type="Gene3D" id="3.90.640.60">
    <property type="match status" value="1"/>
</dbReference>
<keyword evidence="3" id="KW-0805">Transcription regulation</keyword>
<dbReference type="EC" id="3.1.1.73" evidence="11"/>
<feature type="region of interest" description="Disordered" evidence="9">
    <location>
        <begin position="651"/>
        <end position="718"/>
    </location>
</feature>
<comment type="caution">
    <text evidence="11">The sequence shown here is derived from an EMBL/GenBank/DDBJ whole genome shotgun (WGS) entry which is preliminary data.</text>
</comment>
<dbReference type="PANTHER" id="PTHR31944:SF130">
    <property type="entry name" value="ZN(II)2CYS6 TRANSCRIPTION FACTO (EUROFUNG)"/>
    <property type="match status" value="1"/>
</dbReference>
<feature type="compositionally biased region" description="Polar residues" evidence="9">
    <location>
        <begin position="80"/>
        <end position="91"/>
    </location>
</feature>
<gene>
    <name evidence="11" type="primary">ARP9</name>
    <name evidence="11" type="ORF">OHC33_003710</name>
</gene>
<evidence type="ECO:0000256" key="3">
    <source>
        <dbReference type="ARBA" id="ARBA00023015"/>
    </source>
</evidence>
<accession>A0AAN8FB86</accession>
<dbReference type="GO" id="GO:0006351">
    <property type="term" value="P:DNA-templated transcription"/>
    <property type="evidence" value="ECO:0007669"/>
    <property type="project" value="InterPro"/>
</dbReference>
<feature type="compositionally biased region" description="Low complexity" evidence="9">
    <location>
        <begin position="563"/>
        <end position="580"/>
    </location>
</feature>
<evidence type="ECO:0000259" key="10">
    <source>
        <dbReference type="Pfam" id="PF04082"/>
    </source>
</evidence>
<evidence type="ECO:0000256" key="5">
    <source>
        <dbReference type="ARBA" id="ARBA00023163"/>
    </source>
</evidence>
<sequence length="1472" mass="162545">MPPFKDEHVLIIAPGSAITQTQLGLPETFTPPRWRFPTRMFPGLKDDEWEPVFVREKVKIKAQTNGNSNGDTKDVDMTDASAQPPQTNGDTTEQKMESLPSDSTGAVQPIEPQPDTTVGDDEETEYYDDPFTAANAVYPIKSGRIENWPCFFALLSHIYQMISPPFHMPVLVVSQPCWTARDKETITQYFFENWKIPALCVMDSALASAWGFGVQSAVVVDVGLDKCDVTAVTDYVVNEVGRGVAIEGCGGSAMTTRLQEELEKQRENYKEIEDLAELAEQVKRSSICEILPIGTALPGQAAESARPQNPLVAASTGMESKESSGPTSNQTTNTNGEGANEEDENDGVLDVAAIVAQNNAAELVAKREREKAEKEAKKKGGAEPAKAARLRNVEKHKVTFTFEDYQPLDAEAMNGTVPQSRKRKREIEVGPERFMAATPSAGHTDSVLDRIAGAVHSTIMAVPDVSARSSLWDNLIVLGNGSRVRGFTSGLVEVLTTRYTLSPSNATIFTSELPSNFSTPVPTGGTNTPIPGQSSNPQHHVGSGVNPLLVAATKNMMQPSGQPPQHLQVPGQPPQQQLHGGFMGSGAMEQSYHQSYRGTSQSPTSMKIVKTPDYFPEWKDPSVAGMEEASFLGAQVAAKVVFIVDQGIRAESTNDLPTPDDERRRTSRAASRLSWADEAEEYETAAGHNGTTSQRQDTDAAPASGPNLRNAPPLAVDTRDRKIAQLHGRLMELETMVYAAGGKPVSHEMMSGLSNPMGPGGSRERNPFSDKYALADHEKVLLRGKSFKTQYFGPSNSFAILLQFEDLSKFVKDIILTLPTFANAKRSIAKIRDQEKEAARRQYDTSIGSLVNMVPERHFADRLLHQYLDTIETTYRIIHVPTFLKDYEAFWRSPKDAKPEFVVQLLVCMSCMYCVVPGGEEGYVGRSSARRETATHWINACTYWADSQSQKHVSLINYQLQVQLWLAKSINCIKVKRYWTDTGALVRRFMAAGLHREPILLCGKINTFDCEMRRRLWYTVLELDLQATVDRGITPTIGPNEWDTTAPRNIDDEDFDLDTEELPEPKPRGTFTRSSFLAWAAENLPQRIELLYKINSIRNTLDHDTIGLYDYKLRGQMDDIPLSGWQANVRDESTSMPATLSTSATSLTNTTSIIAITLSQCMLYEYIVILHQTFACNTHWRAQDFHNRVARRYAAISTIQLYNPQLSVTDTHKQPAIEKRLHLNEVQRRFFSFWREDYIRAALCLSHSYATSTSPSVRPFYLHVADDPRLVLMIETVVNMIEDGVRNLGQGFHGYWITSSALSFVHSKGSPNVPRATFTHAAADRVVKLHSMVMDGQLPRARRMMLSTGQDGYDGEASVGSPASNQGDHDAATQAEAVTSVDGLIGLQQRRDKAISTAGSMAPVDAGVGLMGYGLSAAPGVPDISGGIISFDQMDSMQDNVFGFENMDWGMLMNADPMDFMGGVNGTWDYPS</sequence>
<comment type="similarity">
    <text evidence="7">Belongs to the actin family.</text>
</comment>
<evidence type="ECO:0000256" key="7">
    <source>
        <dbReference type="RuleBase" id="RU000487"/>
    </source>
</evidence>
<feature type="domain" description="Xylanolytic transcriptional activator regulatory" evidence="10">
    <location>
        <begin position="864"/>
        <end position="1119"/>
    </location>
</feature>
<feature type="region of interest" description="Disordered" evidence="9">
    <location>
        <begin position="366"/>
        <end position="386"/>
    </location>
</feature>
<keyword evidence="1" id="KW-0479">Metal-binding</keyword>
<keyword evidence="11" id="KW-0378">Hydrolase</keyword>
<evidence type="ECO:0000256" key="1">
    <source>
        <dbReference type="ARBA" id="ARBA00022723"/>
    </source>
</evidence>
<evidence type="ECO:0000313" key="11">
    <source>
        <dbReference type="EMBL" id="KAK5955031.1"/>
    </source>
</evidence>
<dbReference type="GO" id="GO:0000978">
    <property type="term" value="F:RNA polymerase II cis-regulatory region sequence-specific DNA binding"/>
    <property type="evidence" value="ECO:0007669"/>
    <property type="project" value="TreeGrafter"/>
</dbReference>
<evidence type="ECO:0000256" key="9">
    <source>
        <dbReference type="SAM" id="MobiDB-lite"/>
    </source>
</evidence>
<dbReference type="GO" id="GO:0005634">
    <property type="term" value="C:nucleus"/>
    <property type="evidence" value="ECO:0007669"/>
    <property type="project" value="TreeGrafter"/>
</dbReference>
<dbReference type="GO" id="GO:0001228">
    <property type="term" value="F:DNA-binding transcription activator activity, RNA polymerase II-specific"/>
    <property type="evidence" value="ECO:0007669"/>
    <property type="project" value="TreeGrafter"/>
</dbReference>
<evidence type="ECO:0000313" key="12">
    <source>
        <dbReference type="Proteomes" id="UP001316803"/>
    </source>
</evidence>
<dbReference type="Pfam" id="PF00022">
    <property type="entry name" value="Actin"/>
    <property type="match status" value="1"/>
</dbReference>
<name>A0AAN8FB86_9EURO</name>